<dbReference type="GO" id="GO:0008080">
    <property type="term" value="F:N-acetyltransferase activity"/>
    <property type="evidence" value="ECO:0007669"/>
    <property type="project" value="UniProtKB-ARBA"/>
</dbReference>
<dbReference type="PROSITE" id="PS51186">
    <property type="entry name" value="GNAT"/>
    <property type="match status" value="1"/>
</dbReference>
<accession>A0A1N7CJV5</accession>
<dbReference type="InterPro" id="IPR051016">
    <property type="entry name" value="Diverse_Substrate_AcTransf"/>
</dbReference>
<keyword evidence="2 5" id="KW-0808">Transferase</keyword>
<organism evidence="5 6">
    <name type="scientific">Micromonospora avicenniae</name>
    <dbReference type="NCBI Taxonomy" id="1198245"/>
    <lineage>
        <taxon>Bacteria</taxon>
        <taxon>Bacillati</taxon>
        <taxon>Actinomycetota</taxon>
        <taxon>Actinomycetes</taxon>
        <taxon>Micromonosporales</taxon>
        <taxon>Micromonosporaceae</taxon>
        <taxon>Micromonospora</taxon>
    </lineage>
</organism>
<dbReference type="OrthoDB" id="9805924at2"/>
<sequence>MTLGAQAPTIRPVRPEDVPAVVAMVHELAAYERAPDQCHLTDEQLTTALFGPAPALFGHVAVDARDEPIGFALWFLNFSTWAGVHGIYLEDLYVRPAARGSGAGRLLLATLASICVERGYRRLEWWMINWNPAAGFYAAIGAEKMDEWVPYRLSGEALHGLAAQAVTAPTRTTV</sequence>
<evidence type="ECO:0000259" key="4">
    <source>
        <dbReference type="PROSITE" id="PS51186"/>
    </source>
</evidence>
<dbReference type="FunFam" id="3.40.630.30:FF:000064">
    <property type="entry name" value="GNAT family acetyltransferase"/>
    <property type="match status" value="1"/>
</dbReference>
<feature type="domain" description="N-acetyltransferase" evidence="4">
    <location>
        <begin position="8"/>
        <end position="164"/>
    </location>
</feature>
<evidence type="ECO:0000256" key="3">
    <source>
        <dbReference type="ARBA" id="ARBA00023315"/>
    </source>
</evidence>
<reference evidence="5 6" key="1">
    <citation type="submission" date="2017-01" db="EMBL/GenBank/DDBJ databases">
        <authorList>
            <person name="Mah S.A."/>
            <person name="Swanson W.J."/>
            <person name="Moy G.W."/>
            <person name="Vacquier V.D."/>
        </authorList>
    </citation>
    <scope>NUCLEOTIDE SEQUENCE [LARGE SCALE GENOMIC DNA]</scope>
    <source>
        <strain evidence="5 6">DSM 45758</strain>
    </source>
</reference>
<dbReference type="PANTHER" id="PTHR10545">
    <property type="entry name" value="DIAMINE N-ACETYLTRANSFERASE"/>
    <property type="match status" value="1"/>
</dbReference>
<dbReference type="SUPFAM" id="SSF55729">
    <property type="entry name" value="Acyl-CoA N-acyltransferases (Nat)"/>
    <property type="match status" value="1"/>
</dbReference>
<evidence type="ECO:0000313" key="6">
    <source>
        <dbReference type="Proteomes" id="UP000186004"/>
    </source>
</evidence>
<dbReference type="Proteomes" id="UP000186004">
    <property type="component" value="Unassembled WGS sequence"/>
</dbReference>
<evidence type="ECO:0000313" key="5">
    <source>
        <dbReference type="EMBL" id="SIR63901.1"/>
    </source>
</evidence>
<dbReference type="STRING" id="1198245.SAMN05444858_113107"/>
<keyword evidence="6" id="KW-1185">Reference proteome</keyword>
<evidence type="ECO:0000256" key="1">
    <source>
        <dbReference type="ARBA" id="ARBA00008694"/>
    </source>
</evidence>
<keyword evidence="3" id="KW-0012">Acyltransferase</keyword>
<dbReference type="Gene3D" id="3.40.630.30">
    <property type="match status" value="1"/>
</dbReference>
<dbReference type="Pfam" id="PF00583">
    <property type="entry name" value="Acetyltransf_1"/>
    <property type="match status" value="1"/>
</dbReference>
<name>A0A1N7CJV5_9ACTN</name>
<dbReference type="PANTHER" id="PTHR10545:SF29">
    <property type="entry name" value="GH14572P-RELATED"/>
    <property type="match status" value="1"/>
</dbReference>
<protein>
    <submittedName>
        <fullName evidence="5">Acetyltransferase (GNAT) family protein</fullName>
    </submittedName>
</protein>
<dbReference type="EMBL" id="FTNF01000013">
    <property type="protein sequence ID" value="SIR63901.1"/>
    <property type="molecule type" value="Genomic_DNA"/>
</dbReference>
<comment type="similarity">
    <text evidence="1">Belongs to the acetyltransferase family.</text>
</comment>
<dbReference type="InterPro" id="IPR016181">
    <property type="entry name" value="Acyl_CoA_acyltransferase"/>
</dbReference>
<proteinExistence type="inferred from homology"/>
<dbReference type="AlphaFoldDB" id="A0A1N7CJV5"/>
<dbReference type="InterPro" id="IPR000182">
    <property type="entry name" value="GNAT_dom"/>
</dbReference>
<dbReference type="CDD" id="cd04301">
    <property type="entry name" value="NAT_SF"/>
    <property type="match status" value="1"/>
</dbReference>
<evidence type="ECO:0000256" key="2">
    <source>
        <dbReference type="ARBA" id="ARBA00022679"/>
    </source>
</evidence>
<gene>
    <name evidence="5" type="ORF">SAMN05444858_113107</name>
</gene>